<dbReference type="EMBL" id="BTGU01000004">
    <property type="protein sequence ID" value="GMN33927.1"/>
    <property type="molecule type" value="Genomic_DNA"/>
</dbReference>
<evidence type="ECO:0000313" key="1">
    <source>
        <dbReference type="EMBL" id="GMN33927.1"/>
    </source>
</evidence>
<accession>A0AA88CXU6</accession>
<gene>
    <name evidence="1" type="ORF">TIFTF001_004410</name>
</gene>
<evidence type="ECO:0000313" key="2">
    <source>
        <dbReference type="Proteomes" id="UP001187192"/>
    </source>
</evidence>
<dbReference type="AlphaFoldDB" id="A0AA88CXU6"/>
<organism evidence="1 2">
    <name type="scientific">Ficus carica</name>
    <name type="common">Common fig</name>
    <dbReference type="NCBI Taxonomy" id="3494"/>
    <lineage>
        <taxon>Eukaryota</taxon>
        <taxon>Viridiplantae</taxon>
        <taxon>Streptophyta</taxon>
        <taxon>Embryophyta</taxon>
        <taxon>Tracheophyta</taxon>
        <taxon>Spermatophyta</taxon>
        <taxon>Magnoliopsida</taxon>
        <taxon>eudicotyledons</taxon>
        <taxon>Gunneridae</taxon>
        <taxon>Pentapetalae</taxon>
        <taxon>rosids</taxon>
        <taxon>fabids</taxon>
        <taxon>Rosales</taxon>
        <taxon>Moraceae</taxon>
        <taxon>Ficeae</taxon>
        <taxon>Ficus</taxon>
    </lineage>
</organism>
<keyword evidence="2" id="KW-1185">Reference proteome</keyword>
<dbReference type="Proteomes" id="UP001187192">
    <property type="component" value="Unassembled WGS sequence"/>
</dbReference>
<reference evidence="1" key="1">
    <citation type="submission" date="2023-07" db="EMBL/GenBank/DDBJ databases">
        <title>draft genome sequence of fig (Ficus carica).</title>
        <authorList>
            <person name="Takahashi T."/>
            <person name="Nishimura K."/>
        </authorList>
    </citation>
    <scope>NUCLEOTIDE SEQUENCE</scope>
</reference>
<comment type="caution">
    <text evidence="1">The sequence shown here is derived from an EMBL/GenBank/DDBJ whole genome shotgun (WGS) entry which is preliminary data.</text>
</comment>
<name>A0AA88CXU6_FICCA</name>
<dbReference type="PROSITE" id="PS51257">
    <property type="entry name" value="PROKAR_LIPOPROTEIN"/>
    <property type="match status" value="1"/>
</dbReference>
<protein>
    <submittedName>
        <fullName evidence="1">Uncharacterized protein</fullName>
    </submittedName>
</protein>
<proteinExistence type="predicted"/>
<sequence length="65" mass="6510">MSTGRGLVVVDASQGSVVGCRLGSSGSWVGGCVSRGRRSGWGREEVFVSVKDGALVTGGVRAGGR</sequence>